<organism evidence="1 2">
    <name type="scientific">Trichobilharzia regenti</name>
    <name type="common">Nasal bird schistosome</name>
    <dbReference type="NCBI Taxonomy" id="157069"/>
    <lineage>
        <taxon>Eukaryota</taxon>
        <taxon>Metazoa</taxon>
        <taxon>Spiralia</taxon>
        <taxon>Lophotrochozoa</taxon>
        <taxon>Platyhelminthes</taxon>
        <taxon>Trematoda</taxon>
        <taxon>Digenea</taxon>
        <taxon>Strigeidida</taxon>
        <taxon>Schistosomatoidea</taxon>
        <taxon>Schistosomatidae</taxon>
        <taxon>Trichobilharzia</taxon>
    </lineage>
</organism>
<dbReference type="AlphaFoldDB" id="A0AA85IXF5"/>
<reference evidence="1" key="1">
    <citation type="submission" date="2022-06" db="EMBL/GenBank/DDBJ databases">
        <authorList>
            <person name="Berger JAMES D."/>
            <person name="Berger JAMES D."/>
        </authorList>
    </citation>
    <scope>NUCLEOTIDE SEQUENCE [LARGE SCALE GENOMIC DNA]</scope>
</reference>
<evidence type="ECO:0000313" key="2">
    <source>
        <dbReference type="WBParaSite" id="TREG1_109690.1"/>
    </source>
</evidence>
<name>A0AA85IXF5_TRIRE</name>
<proteinExistence type="predicted"/>
<sequence length="1117" mass="129986">MKVSFTSAIPIIPLEIKQGSNTTDNIFIHLEIDQLMIDKALNESIESMEHNADSQFKQSNLNNSYHSMESMSIFYGILSWLIQLSIYGGEVEFSQTEVTLKTIGLIQTASLGCKESNQLQEPRIKCFLQANLCHLEDNKVSLDVLKSIISRKCSEQINQWKNYNNWIYNPEGIHLPKLNIPISLNVFNIQLDVSNFWFQTQHQTQPNSYIGKIQHDNSIWNTEPKIDQDNDENNTFNNEYDQWIRNIHPLKQNYCRLKSHSIYALNIEQYCTTVIEINLSQLQLNIIGQLIYSLLINFHLRNLYTSGIRIAWLSSKNTYHNEGDNCLKPYLILAIRGIQSHIEIQHILNWFTNKKSIFLSKSVQVHGSCYDDVNKEHIIHWFGPRLTHPSILNYIKTFKDNLSILNNSQNEHWIIEYGATSLFLLLSSQCYQLIPKLIELLTLNYGYKLVDLKYWNSVQCSNDVNLHDLKQYFNELIIKQQFLWINQFKLNTTTTTTFSDEISSQLICKNYYLIIIKHENALQHLQCLKEQVKVFIHRQNSIIHSLKDNPETVFIHLQPIDSQTANIFQLNNLNYLPISNTDENATSQGQLDLSANKNPVYPDCESLSFILCVPCLNVAPQNETDHHSNEINKSSHPILHFTDLLQYLIDFNQTNQSSINIISVKWISLRQLTDIHRKLINDLLYMNNTHKSMQQCLNLFDALSLNQHNNNSNDQCSIGCVLIHGENLLHCLTKWFNSNQIYFTLDLLSVKKLSEIFFSSTELCTYFDYTTRCQINNQLSTLPDKEQFKHVWNEIINTLVNHKWCIKECCLQINYQHHHHHPEKFISSSDWLKNLCQILKILLNEGFNITNLYTTKNNEACLSVSRVNAVNRLRQMNWITDEILSMHKTPLQLLKELIRVQRSKLQQQSDEFYLSEIPSNDEAVQSELAKFHERLSQLTQNNIDSIKQFNETTTIEIYNDLTDTWSTVKSNQMNLIIIRYDEYNTGEAIHPTDNNISRNKHQILLNILNKIRKHEFILAALYLGYVDKVHISLFDRVQLKNCQNNKLKEPGQYAILAVINPYMLASLVEIVSEESGADSTTNENMNSVYISDEYQSSIDKLVPIQSFLLPICRITNE</sequence>
<dbReference type="Proteomes" id="UP000050795">
    <property type="component" value="Unassembled WGS sequence"/>
</dbReference>
<accession>A0AA85IXF5</accession>
<protein>
    <submittedName>
        <fullName evidence="2">Uncharacterized protein</fullName>
    </submittedName>
</protein>
<keyword evidence="1" id="KW-1185">Reference proteome</keyword>
<dbReference type="WBParaSite" id="TREG1_109690.1">
    <property type="protein sequence ID" value="TREG1_109690.1"/>
    <property type="gene ID" value="TREG1_109690"/>
</dbReference>
<evidence type="ECO:0000313" key="1">
    <source>
        <dbReference type="Proteomes" id="UP000050795"/>
    </source>
</evidence>
<reference evidence="2" key="2">
    <citation type="submission" date="2023-11" db="UniProtKB">
        <authorList>
            <consortium name="WormBaseParasite"/>
        </authorList>
    </citation>
    <scope>IDENTIFICATION</scope>
</reference>